<proteinExistence type="predicted"/>
<gene>
    <name evidence="2" type="ORF">SDC9_192380</name>
</gene>
<organism evidence="2">
    <name type="scientific">bioreactor metagenome</name>
    <dbReference type="NCBI Taxonomy" id="1076179"/>
    <lineage>
        <taxon>unclassified sequences</taxon>
        <taxon>metagenomes</taxon>
        <taxon>ecological metagenomes</taxon>
    </lineage>
</organism>
<name>A0A645IBK6_9ZZZZ</name>
<feature type="compositionally biased region" description="Basic and acidic residues" evidence="1">
    <location>
        <begin position="62"/>
        <end position="90"/>
    </location>
</feature>
<feature type="region of interest" description="Disordered" evidence="1">
    <location>
        <begin position="48"/>
        <end position="158"/>
    </location>
</feature>
<dbReference type="EMBL" id="VSSQ01104226">
    <property type="protein sequence ID" value="MPN44813.1"/>
    <property type="molecule type" value="Genomic_DNA"/>
</dbReference>
<accession>A0A645IBK6</accession>
<evidence type="ECO:0000313" key="2">
    <source>
        <dbReference type="EMBL" id="MPN44813.1"/>
    </source>
</evidence>
<evidence type="ECO:0000256" key="1">
    <source>
        <dbReference type="SAM" id="MobiDB-lite"/>
    </source>
</evidence>
<protein>
    <submittedName>
        <fullName evidence="2">Uncharacterized protein</fullName>
    </submittedName>
</protein>
<reference evidence="2" key="1">
    <citation type="submission" date="2019-08" db="EMBL/GenBank/DDBJ databases">
        <authorList>
            <person name="Kucharzyk K."/>
            <person name="Murdoch R.W."/>
            <person name="Higgins S."/>
            <person name="Loffler F."/>
        </authorList>
    </citation>
    <scope>NUCLEOTIDE SEQUENCE</scope>
</reference>
<dbReference type="AlphaFoldDB" id="A0A645IBK6"/>
<comment type="caution">
    <text evidence="2">The sequence shown here is derived from an EMBL/GenBank/DDBJ whole genome shotgun (WGS) entry which is preliminary data.</text>
</comment>
<sequence>MRVNGRPHQQGEVGHHEAHHVGQHLLEDDVGFGQIQHEGRLDEITVAQGQHLGPHGTVQPSPRKDGQHDGQGRRIEGEEARQHHQQRETGDGEPDIGQEQQDLVELATRQGRQRTEEYSQQDGNTGGEKGHDQQFTATGDDLRPDIASQMVGPQDMLR</sequence>